<comment type="caution">
    <text evidence="2">The sequence shown here is derived from an EMBL/GenBank/DDBJ whole genome shotgun (WGS) entry which is preliminary data.</text>
</comment>
<sequence>MRDESTIPSPIRSLKDSLLSSYFNNAVVKGPNAALEPSELRYDSQWLESLSTIIQDKWCKLHKLFAEPATTFNIFDIMTWLSTMAFQKSVNTDAILALGTLFKRPELATQLLPVVNSGRARKIKHLVLISPYEANHLLPVIEKSKKVTLHLFASRHNSGFASLDKLELWNVGKKFSTSSLAQDLKLQLNLFSGSLYFDSYQEYSHFCDALGLLRTTPTAEQQVSACGFIKPPTSTWGLDNSLVPFLQSLVLKIRREGDGIEKTHLGKVLNALPLKESDFEQGPGRPRGIAPEMVAEFEQHTGSRRSRPFDPEDPESLFMPE</sequence>
<evidence type="ECO:0000256" key="1">
    <source>
        <dbReference type="SAM" id="MobiDB-lite"/>
    </source>
</evidence>
<keyword evidence="3" id="KW-1185">Reference proteome</keyword>
<dbReference type="EMBL" id="SWKV01000012">
    <property type="protein sequence ID" value="KAF3043486.1"/>
    <property type="molecule type" value="Genomic_DNA"/>
</dbReference>
<protein>
    <submittedName>
        <fullName evidence="2">Uncharacterized protein</fullName>
    </submittedName>
</protein>
<accession>A0A9P4WUU8</accession>
<name>A0A9P4WUU8_9PLEO</name>
<dbReference type="Proteomes" id="UP000758155">
    <property type="component" value="Unassembled WGS sequence"/>
</dbReference>
<dbReference type="OrthoDB" id="3799540at2759"/>
<gene>
    <name evidence="2" type="ORF">E8E12_009566</name>
</gene>
<proteinExistence type="predicted"/>
<organism evidence="2 3">
    <name type="scientific">Didymella heteroderae</name>
    <dbReference type="NCBI Taxonomy" id="1769908"/>
    <lineage>
        <taxon>Eukaryota</taxon>
        <taxon>Fungi</taxon>
        <taxon>Dikarya</taxon>
        <taxon>Ascomycota</taxon>
        <taxon>Pezizomycotina</taxon>
        <taxon>Dothideomycetes</taxon>
        <taxon>Pleosporomycetidae</taxon>
        <taxon>Pleosporales</taxon>
        <taxon>Pleosporineae</taxon>
        <taxon>Didymellaceae</taxon>
        <taxon>Didymella</taxon>
    </lineage>
</organism>
<feature type="region of interest" description="Disordered" evidence="1">
    <location>
        <begin position="277"/>
        <end position="321"/>
    </location>
</feature>
<evidence type="ECO:0000313" key="2">
    <source>
        <dbReference type="EMBL" id="KAF3043486.1"/>
    </source>
</evidence>
<reference evidence="2" key="1">
    <citation type="submission" date="2019-04" db="EMBL/GenBank/DDBJ databases">
        <title>Sequencing of skin fungus with MAO and IRED activity.</title>
        <authorList>
            <person name="Marsaioli A.J."/>
            <person name="Bonatto J.M.C."/>
            <person name="Reis Junior O."/>
        </authorList>
    </citation>
    <scope>NUCLEOTIDE SEQUENCE</scope>
    <source>
        <strain evidence="2">28M1</strain>
    </source>
</reference>
<evidence type="ECO:0000313" key="3">
    <source>
        <dbReference type="Proteomes" id="UP000758155"/>
    </source>
</evidence>
<dbReference type="AlphaFoldDB" id="A0A9P4WUU8"/>